<evidence type="ECO:0000256" key="2">
    <source>
        <dbReference type="ARBA" id="ARBA00022448"/>
    </source>
</evidence>
<dbReference type="CDD" id="cd06261">
    <property type="entry name" value="TM_PBP2"/>
    <property type="match status" value="1"/>
</dbReference>
<dbReference type="Gene3D" id="1.10.3720.10">
    <property type="entry name" value="MetI-like"/>
    <property type="match status" value="1"/>
</dbReference>
<comment type="similarity">
    <text evidence="7">Belongs to the binding-protein-dependent transport system permease family.</text>
</comment>
<feature type="domain" description="ABC transmembrane type-1" evidence="8">
    <location>
        <begin position="93"/>
        <end position="279"/>
    </location>
</feature>
<proteinExistence type="inferred from homology"/>
<evidence type="ECO:0000259" key="8">
    <source>
        <dbReference type="PROSITE" id="PS50928"/>
    </source>
</evidence>
<evidence type="ECO:0000256" key="7">
    <source>
        <dbReference type="RuleBase" id="RU363032"/>
    </source>
</evidence>
<evidence type="ECO:0000256" key="5">
    <source>
        <dbReference type="ARBA" id="ARBA00022989"/>
    </source>
</evidence>
<dbReference type="EMBL" id="RHJS01000002">
    <property type="protein sequence ID" value="RRK35064.1"/>
    <property type="molecule type" value="Genomic_DNA"/>
</dbReference>
<name>A0A426DQP5_9FIRM</name>
<evidence type="ECO:0000313" key="10">
    <source>
        <dbReference type="Proteomes" id="UP000274920"/>
    </source>
</evidence>
<dbReference type="Pfam" id="PF00528">
    <property type="entry name" value="BPD_transp_1"/>
    <property type="match status" value="1"/>
</dbReference>
<dbReference type="PANTHER" id="PTHR43744:SF12">
    <property type="entry name" value="ABC TRANSPORTER PERMEASE PROTEIN MG189-RELATED"/>
    <property type="match status" value="1"/>
</dbReference>
<dbReference type="PROSITE" id="PS50928">
    <property type="entry name" value="ABC_TM1"/>
    <property type="match status" value="1"/>
</dbReference>
<feature type="transmembrane region" description="Helical" evidence="7">
    <location>
        <begin position="130"/>
        <end position="152"/>
    </location>
</feature>
<dbReference type="PANTHER" id="PTHR43744">
    <property type="entry name" value="ABC TRANSPORTER PERMEASE PROTEIN MG189-RELATED-RELATED"/>
    <property type="match status" value="1"/>
</dbReference>
<keyword evidence="6 7" id="KW-0472">Membrane</keyword>
<feature type="transmembrane region" description="Helical" evidence="7">
    <location>
        <begin position="203"/>
        <end position="225"/>
    </location>
</feature>
<keyword evidence="4 7" id="KW-0812">Transmembrane</keyword>
<comment type="subcellular location">
    <subcellularLocation>
        <location evidence="1 7">Cell membrane</location>
        <topology evidence="1 7">Multi-pass membrane protein</topology>
    </subcellularLocation>
</comment>
<evidence type="ECO:0000256" key="4">
    <source>
        <dbReference type="ARBA" id="ARBA00022692"/>
    </source>
</evidence>
<accession>A0A426DQP5</accession>
<dbReference type="SUPFAM" id="SSF161098">
    <property type="entry name" value="MetI-like"/>
    <property type="match status" value="1"/>
</dbReference>
<keyword evidence="10" id="KW-1185">Reference proteome</keyword>
<feature type="transmembrane region" description="Helical" evidence="7">
    <location>
        <begin position="258"/>
        <end position="277"/>
    </location>
</feature>
<organism evidence="9 10">
    <name type="scientific">Schaedlerella arabinosiphila</name>
    <dbReference type="NCBI Taxonomy" id="2044587"/>
    <lineage>
        <taxon>Bacteria</taxon>
        <taxon>Bacillati</taxon>
        <taxon>Bacillota</taxon>
        <taxon>Clostridia</taxon>
        <taxon>Lachnospirales</taxon>
        <taxon>Lachnospiraceae</taxon>
        <taxon>Schaedlerella</taxon>
    </lineage>
</organism>
<evidence type="ECO:0000256" key="6">
    <source>
        <dbReference type="ARBA" id="ARBA00023136"/>
    </source>
</evidence>
<keyword evidence="3" id="KW-1003">Cell membrane</keyword>
<gene>
    <name evidence="9" type="ORF">EBB54_29820</name>
</gene>
<dbReference type="GO" id="GO:0005886">
    <property type="term" value="C:plasma membrane"/>
    <property type="evidence" value="ECO:0007669"/>
    <property type="project" value="UniProtKB-SubCell"/>
</dbReference>
<dbReference type="InterPro" id="IPR000515">
    <property type="entry name" value="MetI-like"/>
</dbReference>
<comment type="caution">
    <text evidence="9">The sequence shown here is derived from an EMBL/GenBank/DDBJ whole genome shotgun (WGS) entry which is preliminary data.</text>
</comment>
<dbReference type="InterPro" id="IPR035906">
    <property type="entry name" value="MetI-like_sf"/>
</dbReference>
<evidence type="ECO:0000256" key="3">
    <source>
        <dbReference type="ARBA" id="ARBA00022475"/>
    </source>
</evidence>
<dbReference type="RefSeq" id="WP_125130420.1">
    <property type="nucleotide sequence ID" value="NZ_RHJS01000002.1"/>
</dbReference>
<sequence length="294" mass="32964">MDQMQKHGKRAGVKQKRNVVLPFFMGALAFICCYPILFLMTGSLMGQGEAAENLRPVFSGAEGFASWSVLPFQPTLRSYVELIFDTPDFFVMFWNSMKITGGILLGQVVFGIPAAWGFARYRFRFRRSLFFLYIVMMMMPFQVMMLSDYLVIRRMGFMDTMAAIILPGIFSTLPVFIICQFFKEIPEELLEAARIDGAGEGNIFFQIGLPLGKAGIISALVLQFLECWNMLEQPMAFLKTPSLWPLSLFQPQITAETAGAAFAASVLALLPAIWVFLAGHEFLEQGIQAYCGNV</sequence>
<feature type="transmembrane region" description="Helical" evidence="7">
    <location>
        <begin position="164"/>
        <end position="182"/>
    </location>
</feature>
<protein>
    <submittedName>
        <fullName evidence="9">Carbohydrate ABC transporter permease</fullName>
    </submittedName>
</protein>
<evidence type="ECO:0000313" key="9">
    <source>
        <dbReference type="EMBL" id="RRK35064.1"/>
    </source>
</evidence>
<reference evidence="9" key="1">
    <citation type="submission" date="2018-10" db="EMBL/GenBank/DDBJ databases">
        <title>Schaedlerella arabinophila gen. nov. sp. nov., isolated from the mouse intestinal tract and comparative analysis with the genome of the closely related altered Schaedler flora strain ASF502.</title>
        <authorList>
            <person name="Miyake S."/>
            <person name="Soh M."/>
            <person name="Seedorf H."/>
        </authorList>
    </citation>
    <scope>NUCLEOTIDE SEQUENCE [LARGE SCALE GENOMIC DNA]</scope>
    <source>
        <strain evidence="9">DSM 106076</strain>
    </source>
</reference>
<dbReference type="Proteomes" id="UP000274920">
    <property type="component" value="Unassembled WGS sequence"/>
</dbReference>
<keyword evidence="5 7" id="KW-1133">Transmembrane helix</keyword>
<dbReference type="AlphaFoldDB" id="A0A426DQP5"/>
<feature type="transmembrane region" description="Helical" evidence="7">
    <location>
        <begin position="99"/>
        <end position="118"/>
    </location>
</feature>
<dbReference type="GO" id="GO:0055085">
    <property type="term" value="P:transmembrane transport"/>
    <property type="evidence" value="ECO:0007669"/>
    <property type="project" value="InterPro"/>
</dbReference>
<keyword evidence="2 7" id="KW-0813">Transport</keyword>
<feature type="transmembrane region" description="Helical" evidence="7">
    <location>
        <begin position="20"/>
        <end position="40"/>
    </location>
</feature>
<evidence type="ECO:0000256" key="1">
    <source>
        <dbReference type="ARBA" id="ARBA00004651"/>
    </source>
</evidence>